<sequence>MGAKQDADFGGYATKAGVKCSDGRIIQPEAFKHMDGLEVPLVWQHGHASPENVLGHVLLEDRGDGVYAYGFFNETPAGKNSKLQVEHKDIKSLSIYANQLVEKLIQGGKSVVHGMIREVSLVLAGANKEAVIDYVRISHSDDPDDFTQLNDEAVIKFGEELTTELAHAVEGVDNAKPEAKTDDGEGETLQQAYDRMPDEFKAVTAAIVEQALEAGAAEHSDGSEPKDEGQPKEGEPKEGEPNPDDNPEGDLNHQEGTGAMTRNVFDQSATGTLPDGKKALTHAEFRDIAKKAVKLGSLKEALEEASLAHGVDNIEILFPDAKAISATPEWNKRRTEWVASVLNGVDRRPFSRIKTLVADITQDEARAKGYITGSYKKEEWFSVTSRKTGPTTIYKKQKLDRDDILDVTDFDIVAWLWGEIRLMIEEEIARAILFGDGRDVSDPDKIADPMAAASGDGIRSITNEHELYKTDVWVNLADANSNYHEFIETVLRARRFYKGTGRPTLFTTEQHLTEMLLLKDEDNSNRRLYRDQADLENSLRVDKIVPVEAMEGEDDLVGILVNLSDYTVGTDRGGELTRFDDFDIDYNQYKYLMETRLSGALTKIKSAQVIRTTASANVLVAPDKPTFVASTGVVTIPAKTGVVYKEGSPTGSTLTAGAQTALDAGESMVVYAVPASGYYFATNADSNWTFKRPAA</sequence>
<feature type="region of interest" description="Disordered" evidence="1">
    <location>
        <begin position="169"/>
        <end position="188"/>
    </location>
</feature>
<protein>
    <submittedName>
        <fullName evidence="2">Capsid maturation protease</fullName>
    </submittedName>
</protein>
<accession>A0A2D1GNX0</accession>
<keyword evidence="2" id="KW-0378">Hydrolase</keyword>
<feature type="compositionally biased region" description="Basic and acidic residues" evidence="1">
    <location>
        <begin position="216"/>
        <end position="240"/>
    </location>
</feature>
<dbReference type="Proteomes" id="UP000228985">
    <property type="component" value="Segment"/>
</dbReference>
<dbReference type="SUPFAM" id="SSF56563">
    <property type="entry name" value="Major capsid protein gp5"/>
    <property type="match status" value="1"/>
</dbReference>
<feature type="compositionally biased region" description="Basic and acidic residues" evidence="1">
    <location>
        <begin position="173"/>
        <end position="183"/>
    </location>
</feature>
<feature type="region of interest" description="Disordered" evidence="1">
    <location>
        <begin position="215"/>
        <end position="256"/>
    </location>
</feature>
<keyword evidence="3" id="KW-1185">Reference proteome</keyword>
<dbReference type="GO" id="GO:0008233">
    <property type="term" value="F:peptidase activity"/>
    <property type="evidence" value="ECO:0007669"/>
    <property type="project" value="UniProtKB-KW"/>
</dbReference>
<proteinExistence type="predicted"/>
<evidence type="ECO:0000256" key="1">
    <source>
        <dbReference type="SAM" id="MobiDB-lite"/>
    </source>
</evidence>
<keyword evidence="2" id="KW-0645">Protease</keyword>
<name>A0A2D1GNX0_9CAUD</name>
<organism evidence="2 3">
    <name type="scientific">Streptomyces phage Scap1</name>
    <dbReference type="NCBI Taxonomy" id="2041354"/>
    <lineage>
        <taxon>Viruses</taxon>
        <taxon>Duplodnaviria</taxon>
        <taxon>Heunggongvirae</taxon>
        <taxon>Uroviricota</taxon>
        <taxon>Caudoviricetes</taxon>
        <taxon>Scapunavirus</taxon>
        <taxon>Scapunavirus scap1</taxon>
    </lineage>
</organism>
<dbReference type="OrthoDB" id="559at10239"/>
<evidence type="ECO:0000313" key="2">
    <source>
        <dbReference type="EMBL" id="ATN93658.1"/>
    </source>
</evidence>
<dbReference type="EMBL" id="MF975637">
    <property type="protein sequence ID" value="ATN93658.1"/>
    <property type="molecule type" value="Genomic_DNA"/>
</dbReference>
<gene>
    <name evidence="2" type="ORF">SEA_SCAP1_9</name>
</gene>
<evidence type="ECO:0000313" key="3">
    <source>
        <dbReference type="Proteomes" id="UP000228985"/>
    </source>
</evidence>
<dbReference type="GO" id="GO:0006508">
    <property type="term" value="P:proteolysis"/>
    <property type="evidence" value="ECO:0007669"/>
    <property type="project" value="UniProtKB-KW"/>
</dbReference>
<reference evidence="2 3" key="1">
    <citation type="submission" date="2017-09" db="EMBL/GenBank/DDBJ databases">
        <authorList>
            <person name="Ehlers B."/>
            <person name="Leendertz F.H."/>
        </authorList>
    </citation>
    <scope>NUCLEOTIDE SEQUENCE [LARGE SCALE GENOMIC DNA]</scope>
</reference>